<keyword evidence="2" id="KW-1185">Reference proteome</keyword>
<dbReference type="AlphaFoldDB" id="A0A4Y2ID54"/>
<proteinExistence type="predicted"/>
<comment type="caution">
    <text evidence="1">The sequence shown here is derived from an EMBL/GenBank/DDBJ whole genome shotgun (WGS) entry which is preliminary data.</text>
</comment>
<sequence length="118" mass="13419">MILFNSLMKFQICRVFLILKLLKGRRNIKSNLNLPMTIKLKETPSEFWRTLPLQVSTYATMQIDKCPPFADETNNLNTTDETKSPPINSVSEPMPIDDISSIMLLAAFGDQLNLLCIN</sequence>
<protein>
    <submittedName>
        <fullName evidence="1">Uncharacterized protein</fullName>
    </submittedName>
</protein>
<reference evidence="1 2" key="1">
    <citation type="journal article" date="2019" name="Sci. Rep.">
        <title>Orb-weaving spider Araneus ventricosus genome elucidates the spidroin gene catalogue.</title>
        <authorList>
            <person name="Kono N."/>
            <person name="Nakamura H."/>
            <person name="Ohtoshi R."/>
            <person name="Moran D.A.P."/>
            <person name="Shinohara A."/>
            <person name="Yoshida Y."/>
            <person name="Fujiwara M."/>
            <person name="Mori M."/>
            <person name="Tomita M."/>
            <person name="Arakawa K."/>
        </authorList>
    </citation>
    <scope>NUCLEOTIDE SEQUENCE [LARGE SCALE GENOMIC DNA]</scope>
</reference>
<accession>A0A4Y2ID54</accession>
<evidence type="ECO:0000313" key="2">
    <source>
        <dbReference type="Proteomes" id="UP000499080"/>
    </source>
</evidence>
<dbReference type="EMBL" id="BGPR01002568">
    <property type="protein sequence ID" value="GBM75621.1"/>
    <property type="molecule type" value="Genomic_DNA"/>
</dbReference>
<organism evidence="1 2">
    <name type="scientific">Araneus ventricosus</name>
    <name type="common">Orbweaver spider</name>
    <name type="synonym">Epeira ventricosa</name>
    <dbReference type="NCBI Taxonomy" id="182803"/>
    <lineage>
        <taxon>Eukaryota</taxon>
        <taxon>Metazoa</taxon>
        <taxon>Ecdysozoa</taxon>
        <taxon>Arthropoda</taxon>
        <taxon>Chelicerata</taxon>
        <taxon>Arachnida</taxon>
        <taxon>Araneae</taxon>
        <taxon>Araneomorphae</taxon>
        <taxon>Entelegynae</taxon>
        <taxon>Araneoidea</taxon>
        <taxon>Araneidae</taxon>
        <taxon>Araneus</taxon>
    </lineage>
</organism>
<name>A0A4Y2ID54_ARAVE</name>
<dbReference type="Proteomes" id="UP000499080">
    <property type="component" value="Unassembled WGS sequence"/>
</dbReference>
<gene>
    <name evidence="1" type="ORF">AVEN_101313_1</name>
</gene>
<evidence type="ECO:0000313" key="1">
    <source>
        <dbReference type="EMBL" id="GBM75621.1"/>
    </source>
</evidence>